<organism evidence="1 2">
    <name type="scientific">Trichomonas vaginalis (strain ATCC PRA-98 / G3)</name>
    <dbReference type="NCBI Taxonomy" id="412133"/>
    <lineage>
        <taxon>Eukaryota</taxon>
        <taxon>Metamonada</taxon>
        <taxon>Parabasalia</taxon>
        <taxon>Trichomonadida</taxon>
        <taxon>Trichomonadidae</taxon>
        <taxon>Trichomonas</taxon>
    </lineage>
</organism>
<dbReference type="AlphaFoldDB" id="A2FHV5"/>
<dbReference type="VEuPathDB" id="TrichDB:TVAGG3_0780770"/>
<evidence type="ECO:0000313" key="2">
    <source>
        <dbReference type="Proteomes" id="UP000001542"/>
    </source>
</evidence>
<protein>
    <submittedName>
        <fullName evidence="1">Uncharacterized protein</fullName>
    </submittedName>
</protein>
<accession>A2FHV5</accession>
<reference evidence="1" key="1">
    <citation type="submission" date="2006-10" db="EMBL/GenBank/DDBJ databases">
        <authorList>
            <person name="Amadeo P."/>
            <person name="Zhao Q."/>
            <person name="Wortman J."/>
            <person name="Fraser-Liggett C."/>
            <person name="Carlton J."/>
        </authorList>
    </citation>
    <scope>NUCLEOTIDE SEQUENCE</scope>
    <source>
        <strain evidence="1">G3</strain>
    </source>
</reference>
<name>A2FHV5_TRIV3</name>
<keyword evidence="2" id="KW-1185">Reference proteome</keyword>
<sequence length="145" mass="17409">MEPHYLKALYPEQKKIKHHRTFKCQTTRDNEKIKKRIKINKNRINFINEYLNKFFSTNVTTTILISFAKLLSSQLNLTLDRLAKRNRTSLLCWYSENWNSIYYILNTVDFPSFIRKIPKEEEIQVSNMQPSCIDPSDLSYLLNYH</sequence>
<dbReference type="InParanoid" id="A2FHV5"/>
<gene>
    <name evidence="1" type="ORF">TVAG_311000</name>
</gene>
<reference evidence="1" key="2">
    <citation type="journal article" date="2007" name="Science">
        <title>Draft genome sequence of the sexually transmitted pathogen Trichomonas vaginalis.</title>
        <authorList>
            <person name="Carlton J.M."/>
            <person name="Hirt R.P."/>
            <person name="Silva J.C."/>
            <person name="Delcher A.L."/>
            <person name="Schatz M."/>
            <person name="Zhao Q."/>
            <person name="Wortman J.R."/>
            <person name="Bidwell S.L."/>
            <person name="Alsmark U.C.M."/>
            <person name="Besteiro S."/>
            <person name="Sicheritz-Ponten T."/>
            <person name="Noel C.J."/>
            <person name="Dacks J.B."/>
            <person name="Foster P.G."/>
            <person name="Simillion C."/>
            <person name="Van de Peer Y."/>
            <person name="Miranda-Saavedra D."/>
            <person name="Barton G.J."/>
            <person name="Westrop G.D."/>
            <person name="Mueller S."/>
            <person name="Dessi D."/>
            <person name="Fiori P.L."/>
            <person name="Ren Q."/>
            <person name="Paulsen I."/>
            <person name="Zhang H."/>
            <person name="Bastida-Corcuera F.D."/>
            <person name="Simoes-Barbosa A."/>
            <person name="Brown M.T."/>
            <person name="Hayes R.D."/>
            <person name="Mukherjee M."/>
            <person name="Okumura C.Y."/>
            <person name="Schneider R."/>
            <person name="Smith A.J."/>
            <person name="Vanacova S."/>
            <person name="Villalvazo M."/>
            <person name="Haas B.J."/>
            <person name="Pertea M."/>
            <person name="Feldblyum T.V."/>
            <person name="Utterback T.R."/>
            <person name="Shu C.L."/>
            <person name="Osoegawa K."/>
            <person name="de Jong P.J."/>
            <person name="Hrdy I."/>
            <person name="Horvathova L."/>
            <person name="Zubacova Z."/>
            <person name="Dolezal P."/>
            <person name="Malik S.B."/>
            <person name="Logsdon J.M. Jr."/>
            <person name="Henze K."/>
            <person name="Gupta A."/>
            <person name="Wang C.C."/>
            <person name="Dunne R.L."/>
            <person name="Upcroft J.A."/>
            <person name="Upcroft P."/>
            <person name="White O."/>
            <person name="Salzberg S.L."/>
            <person name="Tang P."/>
            <person name="Chiu C.-H."/>
            <person name="Lee Y.-S."/>
            <person name="Embley T.M."/>
            <person name="Coombs G.H."/>
            <person name="Mottram J.C."/>
            <person name="Tachezy J."/>
            <person name="Fraser-Liggett C.M."/>
            <person name="Johnson P.J."/>
        </authorList>
    </citation>
    <scope>NUCLEOTIDE SEQUENCE [LARGE SCALE GENOMIC DNA]</scope>
    <source>
        <strain evidence="1">G3</strain>
    </source>
</reference>
<dbReference type="VEuPathDB" id="TrichDB:TVAG_311000"/>
<dbReference type="KEGG" id="tva:4753285"/>
<dbReference type="Proteomes" id="UP000001542">
    <property type="component" value="Unassembled WGS sequence"/>
</dbReference>
<evidence type="ECO:0000313" key="1">
    <source>
        <dbReference type="EMBL" id="EAX95528.1"/>
    </source>
</evidence>
<dbReference type="EMBL" id="DS113801">
    <property type="protein sequence ID" value="EAX95528.1"/>
    <property type="molecule type" value="Genomic_DNA"/>
</dbReference>
<dbReference type="RefSeq" id="XP_001308458.1">
    <property type="nucleotide sequence ID" value="XM_001308457.1"/>
</dbReference>
<proteinExistence type="predicted"/>